<name>A0A9W5F209_9HYPH</name>
<sequence>MKTDGFRIPMTAAGTPKACGSATNVRSCGPVCFKWQAGLLSANEIAGYDFHPNHALSPILRAARQHPRDQHRKSTTI</sequence>
<evidence type="ECO:0000313" key="2">
    <source>
        <dbReference type="Proteomes" id="UP000191933"/>
    </source>
</evidence>
<dbReference type="EMBL" id="FBVY01000008">
    <property type="protein sequence ID" value="CUW89601.1"/>
    <property type="molecule type" value="Genomic_DNA"/>
</dbReference>
<keyword evidence="2" id="KW-1185">Reference proteome</keyword>
<protein>
    <submittedName>
        <fullName evidence="1">Uncharacterized protein</fullName>
    </submittedName>
</protein>
<dbReference type="AlphaFoldDB" id="A0A9W5F209"/>
<comment type="caution">
    <text evidence="1">The sequence shown here is derived from an EMBL/GenBank/DDBJ whole genome shotgun (WGS) entry which is preliminary data.</text>
</comment>
<dbReference type="Proteomes" id="UP000191933">
    <property type="component" value="Unassembled WGS sequence"/>
</dbReference>
<gene>
    <name evidence="1" type="ORF">AGR2A_Cc160177</name>
</gene>
<evidence type="ECO:0000313" key="1">
    <source>
        <dbReference type="EMBL" id="CUW89601.1"/>
    </source>
</evidence>
<organism evidence="1 2">
    <name type="scientific">Agrobacterium genomosp. 2 str. CFBP 5494</name>
    <dbReference type="NCBI Taxonomy" id="1183436"/>
    <lineage>
        <taxon>Bacteria</taxon>
        <taxon>Pseudomonadati</taxon>
        <taxon>Pseudomonadota</taxon>
        <taxon>Alphaproteobacteria</taxon>
        <taxon>Hyphomicrobiales</taxon>
        <taxon>Rhizobiaceae</taxon>
        <taxon>Rhizobium/Agrobacterium group</taxon>
        <taxon>Agrobacterium</taxon>
        <taxon>Agrobacterium tumefaciens complex</taxon>
    </lineage>
</organism>
<accession>A0A9W5F209</accession>
<proteinExistence type="predicted"/>
<reference evidence="1 2" key="1">
    <citation type="submission" date="2016-01" db="EMBL/GenBank/DDBJ databases">
        <authorList>
            <person name="Regsiter A."/>
            <person name="william w."/>
        </authorList>
    </citation>
    <scope>NUCLEOTIDE SEQUENCE [LARGE SCALE GENOMIC DNA]</scope>
    <source>
        <strain evidence="1 2">CFBP 5494</strain>
    </source>
</reference>